<accession>A0A143HF09</accession>
<name>A0A143HF09_9BACL</name>
<reference evidence="2" key="2">
    <citation type="submission" date="2016-03" db="EMBL/GenBank/DDBJ databases">
        <authorList>
            <person name="Ploux O."/>
        </authorList>
    </citation>
    <scope>NUCLEOTIDE SEQUENCE [LARGE SCALE GENOMIC DNA]</scope>
    <source>
        <strain evidence="2">PP9</strain>
    </source>
</reference>
<dbReference type="STRING" id="241244.ATY39_12025"/>
<dbReference type="RefSeq" id="WP_066790092.1">
    <property type="nucleotide sequence ID" value="NZ_BJVD01000012.1"/>
</dbReference>
<dbReference type="KEGG" id="rst:ATY39_12025"/>
<dbReference type="SUPFAM" id="SSF141571">
    <property type="entry name" value="Pentapeptide repeat-like"/>
    <property type="match status" value="1"/>
</dbReference>
<dbReference type="PANTHER" id="PTHR42999:SF1">
    <property type="entry name" value="PENTAPEPTIDE REPEAT-CONTAINING PROTEIN"/>
    <property type="match status" value="1"/>
</dbReference>
<protein>
    <submittedName>
        <fullName evidence="1">Uncharacterized protein</fullName>
    </submittedName>
</protein>
<keyword evidence="2" id="KW-1185">Reference proteome</keyword>
<sequence length="205" mass="23612">MKKPSAHYTQTIQSEYVLFEEIEDNTLLIDCEIDCQFGRKQIQEVKFENCRFSTAEYKQTEFLDVIFQKCDLSNFNFNKSIFYRCEFQTCKLLGTQFIGSTCKDVSWLNCLMNYAILSEGKMNQVCFRESQLEEAFFHNCKFQQTSFELCNLQLADFSESKLKGVDLSSSDFVDIKLTPSLAKGLSIRFDQAPAIAAMLGVTIKN</sequence>
<proteinExistence type="predicted"/>
<evidence type="ECO:0000313" key="1">
    <source>
        <dbReference type="EMBL" id="AMX00081.1"/>
    </source>
</evidence>
<dbReference type="EMBL" id="CP014806">
    <property type="protein sequence ID" value="AMX00081.1"/>
    <property type="molecule type" value="Genomic_DNA"/>
</dbReference>
<dbReference type="PANTHER" id="PTHR42999">
    <property type="entry name" value="ANTIBIOTIC RESISTANCE PROTEIN MCBG"/>
    <property type="match status" value="1"/>
</dbReference>
<organism evidence="1 2">
    <name type="scientific">Rummeliibacillus stabekisii</name>
    <dbReference type="NCBI Taxonomy" id="241244"/>
    <lineage>
        <taxon>Bacteria</taxon>
        <taxon>Bacillati</taxon>
        <taxon>Bacillota</taxon>
        <taxon>Bacilli</taxon>
        <taxon>Bacillales</taxon>
        <taxon>Caryophanaceae</taxon>
        <taxon>Rummeliibacillus</taxon>
    </lineage>
</organism>
<dbReference type="AlphaFoldDB" id="A0A143HF09"/>
<dbReference type="InterPro" id="IPR001646">
    <property type="entry name" value="5peptide_repeat"/>
</dbReference>
<reference evidence="1 2" key="1">
    <citation type="journal article" date="2016" name="Genome Announc.">
        <title>Whole-Genome Sequence of Rummeliibacillus stabekisii Strain PP9 Isolated from Antarctic Soil.</title>
        <authorList>
            <person name="da Mota F.F."/>
            <person name="Vollu R.E."/>
            <person name="Jurelevicius D."/>
            <person name="Seldin L."/>
        </authorList>
    </citation>
    <scope>NUCLEOTIDE SEQUENCE [LARGE SCALE GENOMIC DNA]</scope>
    <source>
        <strain evidence="1 2">PP9</strain>
    </source>
</reference>
<dbReference type="OrthoDB" id="9798656at2"/>
<dbReference type="InterPro" id="IPR052949">
    <property type="entry name" value="PA_immunity-related"/>
</dbReference>
<dbReference type="Pfam" id="PF13599">
    <property type="entry name" value="Pentapeptide_4"/>
    <property type="match status" value="1"/>
</dbReference>
<dbReference type="Proteomes" id="UP000076021">
    <property type="component" value="Chromosome"/>
</dbReference>
<dbReference type="Gene3D" id="2.160.20.80">
    <property type="entry name" value="E3 ubiquitin-protein ligase SopA"/>
    <property type="match status" value="1"/>
</dbReference>
<evidence type="ECO:0000313" key="2">
    <source>
        <dbReference type="Proteomes" id="UP000076021"/>
    </source>
</evidence>
<gene>
    <name evidence="1" type="ORF">ATY39_12025</name>
</gene>